<evidence type="ECO:0000259" key="19">
    <source>
        <dbReference type="Pfam" id="PF08409"/>
    </source>
</evidence>
<evidence type="ECO:0000256" key="6">
    <source>
        <dbReference type="ARBA" id="ARBA00012839"/>
    </source>
</evidence>
<evidence type="ECO:0000256" key="12">
    <source>
        <dbReference type="ARBA" id="ARBA00022989"/>
    </source>
</evidence>
<evidence type="ECO:0000256" key="3">
    <source>
        <dbReference type="ARBA" id="ARBA00004240"/>
    </source>
</evidence>
<evidence type="ECO:0000256" key="4">
    <source>
        <dbReference type="ARBA" id="ARBA00004922"/>
    </source>
</evidence>
<comment type="function">
    <text evidence="1">Transfers mannosyl residues to the hydroxyl group of serine or threonine residues.</text>
</comment>
<dbReference type="Pfam" id="PF13432">
    <property type="entry name" value="TPR_16"/>
    <property type="match status" value="1"/>
</dbReference>
<dbReference type="PANTHER" id="PTHR44216:SF3">
    <property type="entry name" value="PROTEIN O-MANNOSYL-TRANSFERASE TMTC2"/>
    <property type="match status" value="1"/>
</dbReference>
<feature type="repeat" description="TPR" evidence="16">
    <location>
        <begin position="683"/>
        <end position="716"/>
    </location>
</feature>
<dbReference type="Proteomes" id="UP000091820">
    <property type="component" value="Unassembled WGS sequence"/>
</dbReference>
<feature type="region of interest" description="Disordered" evidence="17">
    <location>
        <begin position="481"/>
        <end position="516"/>
    </location>
</feature>
<dbReference type="GO" id="GO:0004169">
    <property type="term" value="F:dolichyl-phosphate-mannose-protein mannosyltransferase activity"/>
    <property type="evidence" value="ECO:0007669"/>
    <property type="project" value="UniProtKB-EC"/>
</dbReference>
<dbReference type="Gene3D" id="1.25.40.10">
    <property type="entry name" value="Tetratricopeptide repeat domain"/>
    <property type="match status" value="3"/>
</dbReference>
<accession>A0A1A9WKL7</accession>
<feature type="repeat" description="TPR" evidence="16">
    <location>
        <begin position="800"/>
        <end position="833"/>
    </location>
</feature>
<evidence type="ECO:0000256" key="2">
    <source>
        <dbReference type="ARBA" id="ARBA00004141"/>
    </source>
</evidence>
<dbReference type="InterPro" id="IPR052384">
    <property type="entry name" value="TMTC_O-mannosyltransferase"/>
</dbReference>
<evidence type="ECO:0000256" key="14">
    <source>
        <dbReference type="ARBA" id="ARBA00045085"/>
    </source>
</evidence>
<feature type="transmembrane region" description="Helical" evidence="18">
    <location>
        <begin position="610"/>
        <end position="628"/>
    </location>
</feature>
<keyword evidence="12 18" id="KW-1133">Transmembrane helix</keyword>
<reference evidence="21" key="1">
    <citation type="submission" date="2014-03" db="EMBL/GenBank/DDBJ databases">
        <authorList>
            <person name="Aksoy S."/>
            <person name="Warren W."/>
            <person name="Wilson R.K."/>
        </authorList>
    </citation>
    <scope>NUCLEOTIDE SEQUENCE [LARGE SCALE GENOMIC DNA]</scope>
    <source>
        <strain evidence="21">IAEA</strain>
    </source>
</reference>
<sequence length="986" mass="110436">MDYISLGCCTLAFILYLNTLNSGFVYDDRRAILSNMDVSGSTSWQNIFINDFWGTALTDSGSHGSYRPLCVLSYRLNFILSGYSPWGFHLVNNMLHCLATGLVVKVARQLLSSMWGVMVTGALFAVHPIHTETIAGIVGRADAATSICYMLAFLAYLRHMNWRIRNDQRQWLALAFAIVTSIIALLFKETGITALLLCAIFDLICTLCGQYDKNRLRSICVVLSSLVCIVFSRLALIPKPQVSFSSADNPISKTNSAWTRLLTFIYLPVFNFKLLLSPHILSFDWGMDAIPRIISIFDERNILSLTFYSTITYSIWYSYQTLLVNSKYGASKQRSHTSYLVNGCDLGSHYHLQPKVQRKSRTKRKYAERQCQSSEGLYVMNCTNSNMSYSPAKSTTTNFWKKGWLRPYSNGQICTDCKQEINSGQHSTSCRVLNNNNVLTFNAPNVLNSECCCHQFMSSGGSAAPQLFSLALQIIARSSRSSSSCSNSTTASNKSSDSSASSTYSSSSSKSSSSQLSITSPYEEQWTRDREYIFSHTSNSCANACVLITSLAFLILPFLPATNLFFYVGFVVAERLLYLPSVGFCLIIGFGLSKIMDWLRTHRMQRAKQVIIISLCVVLCTLSARTLLRNQDWKNEESLYRSAIKVNPPKALGNLGSVLSSQARYTEAEKILLEAIKYRPNMADVHFNLGILYQNQKKYNFAIESFKNALNFRPNLAVAYLNLGISLIAMGKCQEAAQVLQNGSKLSGTGVRDRNSHENARISSYLQLGALYADQGKLQRALAVYREALHELPHNYHMRDVLYYRIGDIFGRLQKWDEAEKHHRAALNLRPKEAGAHLSYGITLARNSSRASEAEFWFKRALKLAPEQASAYHHYAEFLTSQSRNAEATSYRVRAAKLAPNDYSLVVAAATALRLTDRKMEAEVLYRKAVYLRPYDAHAHTNLGAILHLLGYTSKAAASYKEALRLQPGDITTLSNLAKLGLRNTE</sequence>
<protein>
    <recommendedName>
        <fullName evidence="6">dolichyl-phosphate-mannose--protein mannosyltransferase</fullName>
        <ecNumber evidence="6">2.4.1.109</ecNumber>
    </recommendedName>
</protein>
<dbReference type="GO" id="GO:0005789">
    <property type="term" value="C:endoplasmic reticulum membrane"/>
    <property type="evidence" value="ECO:0007669"/>
    <property type="project" value="TreeGrafter"/>
</dbReference>
<feature type="repeat" description="TPR" evidence="16">
    <location>
        <begin position="937"/>
        <end position="970"/>
    </location>
</feature>
<dbReference type="Pfam" id="PF08409">
    <property type="entry name" value="TMTC_DUF1736"/>
    <property type="match status" value="1"/>
</dbReference>
<dbReference type="Pfam" id="PF00515">
    <property type="entry name" value="TPR_1"/>
    <property type="match status" value="1"/>
</dbReference>
<keyword evidence="9" id="KW-0677">Repeat</keyword>
<evidence type="ECO:0000256" key="10">
    <source>
        <dbReference type="ARBA" id="ARBA00022803"/>
    </source>
</evidence>
<dbReference type="PROSITE" id="PS50005">
    <property type="entry name" value="TPR"/>
    <property type="match status" value="5"/>
</dbReference>
<comment type="subcellular location">
    <subcellularLocation>
        <location evidence="3">Endoplasmic reticulum</location>
    </subcellularLocation>
    <subcellularLocation>
        <location evidence="2">Membrane</location>
        <topology evidence="2">Multi-pass membrane protein</topology>
    </subcellularLocation>
</comment>
<dbReference type="PANTHER" id="PTHR44216">
    <property type="entry name" value="PROTEIN O-MANNOSYL-TRANSFERASE TMTC2"/>
    <property type="match status" value="1"/>
</dbReference>
<comment type="catalytic activity">
    <reaction evidence="14">
        <text>a di-trans,poly-cis-dolichyl beta-D-mannosyl phosphate + L-threonyl-[protein] = 3-O-(alpha-D-mannosyl)-L-threonyl-[protein] + a di-trans,poly-cis-dolichyl phosphate + H(+)</text>
        <dbReference type="Rhea" id="RHEA:53396"/>
        <dbReference type="Rhea" id="RHEA-COMP:11060"/>
        <dbReference type="Rhea" id="RHEA-COMP:13547"/>
        <dbReference type="Rhea" id="RHEA-COMP:19498"/>
        <dbReference type="Rhea" id="RHEA-COMP:19501"/>
        <dbReference type="ChEBI" id="CHEBI:15378"/>
        <dbReference type="ChEBI" id="CHEBI:30013"/>
        <dbReference type="ChEBI" id="CHEBI:57683"/>
        <dbReference type="ChEBI" id="CHEBI:58211"/>
        <dbReference type="ChEBI" id="CHEBI:137323"/>
        <dbReference type="EC" id="2.4.1.109"/>
    </reaction>
</comment>
<dbReference type="InterPro" id="IPR013618">
    <property type="entry name" value="TMTC_DUF1736"/>
</dbReference>
<feature type="transmembrane region" description="Helical" evidence="18">
    <location>
        <begin position="218"/>
        <end position="237"/>
    </location>
</feature>
<keyword evidence="11" id="KW-0256">Endoplasmic reticulum</keyword>
<evidence type="ECO:0000256" key="16">
    <source>
        <dbReference type="PROSITE-ProRule" id="PRU00339"/>
    </source>
</evidence>
<reference evidence="20" key="2">
    <citation type="submission" date="2020-05" db="UniProtKB">
        <authorList>
            <consortium name="EnsemblMetazoa"/>
        </authorList>
    </citation>
    <scope>IDENTIFICATION</scope>
    <source>
        <strain evidence="20">IAEA</strain>
    </source>
</reference>
<keyword evidence="7" id="KW-0808">Transferase</keyword>
<evidence type="ECO:0000256" key="15">
    <source>
        <dbReference type="ARBA" id="ARBA00045102"/>
    </source>
</evidence>
<comment type="catalytic activity">
    <reaction evidence="15">
        <text>a di-trans,poly-cis-dolichyl beta-D-mannosyl phosphate + L-seryl-[protein] = 3-O-(alpha-D-mannosyl)-L-seryl-[protein] + a di-trans,poly-cis-dolichyl phosphate + H(+)</text>
        <dbReference type="Rhea" id="RHEA:17377"/>
        <dbReference type="Rhea" id="RHEA-COMP:9863"/>
        <dbReference type="Rhea" id="RHEA-COMP:13546"/>
        <dbReference type="Rhea" id="RHEA-COMP:19498"/>
        <dbReference type="Rhea" id="RHEA-COMP:19501"/>
        <dbReference type="ChEBI" id="CHEBI:15378"/>
        <dbReference type="ChEBI" id="CHEBI:29999"/>
        <dbReference type="ChEBI" id="CHEBI:57683"/>
        <dbReference type="ChEBI" id="CHEBI:58211"/>
        <dbReference type="ChEBI" id="CHEBI:137321"/>
        <dbReference type="EC" id="2.4.1.109"/>
    </reaction>
</comment>
<dbReference type="EnsemblMetazoa" id="GBRI023071-RA">
    <property type="protein sequence ID" value="GBRI023071-PA"/>
    <property type="gene ID" value="GBRI023071"/>
</dbReference>
<dbReference type="Pfam" id="PF13374">
    <property type="entry name" value="TPR_10"/>
    <property type="match status" value="2"/>
</dbReference>
<comment type="similarity">
    <text evidence="5">Belongs to the TMTC family.</text>
</comment>
<evidence type="ECO:0000256" key="5">
    <source>
        <dbReference type="ARBA" id="ARBA00007882"/>
    </source>
</evidence>
<feature type="transmembrane region" description="Helical" evidence="18">
    <location>
        <begin position="540"/>
        <end position="559"/>
    </location>
</feature>
<keyword evidence="8 18" id="KW-0812">Transmembrane</keyword>
<feature type="transmembrane region" description="Helical" evidence="18">
    <location>
        <begin position="137"/>
        <end position="157"/>
    </location>
</feature>
<dbReference type="InterPro" id="IPR019734">
    <property type="entry name" value="TPR_rpt"/>
</dbReference>
<keyword evidence="21" id="KW-1185">Reference proteome</keyword>
<feature type="domain" description="DUF1736" evidence="19">
    <location>
        <begin position="242"/>
        <end position="311"/>
    </location>
</feature>
<evidence type="ECO:0000256" key="1">
    <source>
        <dbReference type="ARBA" id="ARBA00003582"/>
    </source>
</evidence>
<dbReference type="STRING" id="37001.A0A1A9WKL7"/>
<organism evidence="20 21">
    <name type="scientific">Glossina brevipalpis</name>
    <dbReference type="NCBI Taxonomy" id="37001"/>
    <lineage>
        <taxon>Eukaryota</taxon>
        <taxon>Metazoa</taxon>
        <taxon>Ecdysozoa</taxon>
        <taxon>Arthropoda</taxon>
        <taxon>Hexapoda</taxon>
        <taxon>Insecta</taxon>
        <taxon>Pterygota</taxon>
        <taxon>Neoptera</taxon>
        <taxon>Endopterygota</taxon>
        <taxon>Diptera</taxon>
        <taxon>Brachycera</taxon>
        <taxon>Muscomorpha</taxon>
        <taxon>Hippoboscoidea</taxon>
        <taxon>Glossinidae</taxon>
        <taxon>Glossina</taxon>
    </lineage>
</organism>
<evidence type="ECO:0000256" key="8">
    <source>
        <dbReference type="ARBA" id="ARBA00022692"/>
    </source>
</evidence>
<feature type="repeat" description="TPR" evidence="16">
    <location>
        <begin position="649"/>
        <end position="682"/>
    </location>
</feature>
<dbReference type="PROSITE" id="PS50293">
    <property type="entry name" value="TPR_REGION"/>
    <property type="match status" value="2"/>
</dbReference>
<keyword evidence="13 18" id="KW-0472">Membrane</keyword>
<evidence type="ECO:0000256" key="17">
    <source>
        <dbReference type="SAM" id="MobiDB-lite"/>
    </source>
</evidence>
<feature type="transmembrane region" description="Helical" evidence="18">
    <location>
        <begin position="257"/>
        <end position="276"/>
    </location>
</feature>
<evidence type="ECO:0000256" key="9">
    <source>
        <dbReference type="ARBA" id="ARBA00022737"/>
    </source>
</evidence>
<feature type="transmembrane region" description="Helical" evidence="18">
    <location>
        <begin position="193"/>
        <end position="211"/>
    </location>
</feature>
<evidence type="ECO:0000313" key="21">
    <source>
        <dbReference type="Proteomes" id="UP000091820"/>
    </source>
</evidence>
<dbReference type="SMART" id="SM00028">
    <property type="entry name" value="TPR"/>
    <property type="match status" value="7"/>
</dbReference>
<dbReference type="UniPathway" id="UPA00378"/>
<evidence type="ECO:0000256" key="13">
    <source>
        <dbReference type="ARBA" id="ARBA00023136"/>
    </source>
</evidence>
<proteinExistence type="inferred from homology"/>
<dbReference type="Pfam" id="PF13181">
    <property type="entry name" value="TPR_8"/>
    <property type="match status" value="1"/>
</dbReference>
<dbReference type="InterPro" id="IPR011990">
    <property type="entry name" value="TPR-like_helical_dom_sf"/>
</dbReference>
<evidence type="ECO:0000256" key="11">
    <source>
        <dbReference type="ARBA" id="ARBA00022824"/>
    </source>
</evidence>
<dbReference type="SUPFAM" id="SSF48452">
    <property type="entry name" value="TPR-like"/>
    <property type="match status" value="2"/>
</dbReference>
<dbReference type="VEuPathDB" id="VectorBase:GBRI023071"/>
<feature type="repeat" description="TPR" evidence="16">
    <location>
        <begin position="762"/>
        <end position="795"/>
    </location>
</feature>
<feature type="transmembrane region" description="Helical" evidence="18">
    <location>
        <begin position="565"/>
        <end position="590"/>
    </location>
</feature>
<dbReference type="EC" id="2.4.1.109" evidence="6"/>
<name>A0A1A9WKL7_9MUSC</name>
<feature type="transmembrane region" description="Helical" evidence="18">
    <location>
        <begin position="169"/>
        <end position="187"/>
    </location>
</feature>
<keyword evidence="10 16" id="KW-0802">TPR repeat</keyword>
<evidence type="ECO:0000313" key="20">
    <source>
        <dbReference type="EnsemblMetazoa" id="GBRI023071-PA"/>
    </source>
</evidence>
<evidence type="ECO:0000256" key="7">
    <source>
        <dbReference type="ARBA" id="ARBA00022679"/>
    </source>
</evidence>
<dbReference type="AlphaFoldDB" id="A0A1A9WKL7"/>
<feature type="transmembrane region" description="Helical" evidence="18">
    <location>
        <begin position="111"/>
        <end position="131"/>
    </location>
</feature>
<comment type="pathway">
    <text evidence="4">Protein modification; protein glycosylation.</text>
</comment>
<evidence type="ECO:0000256" key="18">
    <source>
        <dbReference type="SAM" id="Phobius"/>
    </source>
</evidence>